<protein>
    <submittedName>
        <fullName evidence="2">Uncharacterized protein LOC105638944</fullName>
    </submittedName>
</protein>
<accession>A0A2P2Q3M4</accession>
<dbReference type="InterPro" id="IPR031493">
    <property type="entry name" value="Zinc_ribbon_15"/>
</dbReference>
<evidence type="ECO:0000313" key="2">
    <source>
        <dbReference type="EMBL" id="MBX61596.1"/>
    </source>
</evidence>
<dbReference type="AlphaFoldDB" id="A0A2P2Q3M4"/>
<evidence type="ECO:0000259" key="1">
    <source>
        <dbReference type="Pfam" id="PF17032"/>
    </source>
</evidence>
<dbReference type="PANTHER" id="PTHR36718:SF1">
    <property type="entry name" value="DOUBLE ZINC RIBBON PROTEIN MJ0416"/>
    <property type="match status" value="1"/>
</dbReference>
<reference evidence="2" key="1">
    <citation type="submission" date="2018-02" db="EMBL/GenBank/DDBJ databases">
        <title>Rhizophora mucronata_Transcriptome.</title>
        <authorList>
            <person name="Meera S.P."/>
            <person name="Sreeshan A."/>
            <person name="Augustine A."/>
        </authorList>
    </citation>
    <scope>NUCLEOTIDE SEQUENCE</scope>
    <source>
        <tissue evidence="2">Leaf</tissue>
    </source>
</reference>
<proteinExistence type="predicted"/>
<feature type="domain" description="Zinc-ribbon 15" evidence="1">
    <location>
        <begin position="23"/>
        <end position="111"/>
    </location>
</feature>
<organism evidence="2">
    <name type="scientific">Rhizophora mucronata</name>
    <name type="common">Asiatic mangrove</name>
    <dbReference type="NCBI Taxonomy" id="61149"/>
    <lineage>
        <taxon>Eukaryota</taxon>
        <taxon>Viridiplantae</taxon>
        <taxon>Streptophyta</taxon>
        <taxon>Embryophyta</taxon>
        <taxon>Tracheophyta</taxon>
        <taxon>Spermatophyta</taxon>
        <taxon>Magnoliopsida</taxon>
        <taxon>eudicotyledons</taxon>
        <taxon>Gunneridae</taxon>
        <taxon>Pentapetalae</taxon>
        <taxon>rosids</taxon>
        <taxon>fabids</taxon>
        <taxon>Malpighiales</taxon>
        <taxon>Rhizophoraceae</taxon>
        <taxon>Rhizophora</taxon>
    </lineage>
</organism>
<dbReference type="Pfam" id="PF17032">
    <property type="entry name" value="Zn_ribbon_15"/>
    <property type="match status" value="1"/>
</dbReference>
<dbReference type="PANTHER" id="PTHR36718">
    <property type="entry name" value="OS05G0435400 PROTEIN"/>
    <property type="match status" value="1"/>
</dbReference>
<sequence length="114" mass="12922">MFFFFVGGMDQQVRRVVQSGVARCFNCGSRADLVEYDKVLKLFFVPVWNWPGKEPALYCDNCKFLFPQSLSMPSPRTDSVTPPPSAVSEALRCRFCDRVVEPDFSFCPFCGSTL</sequence>
<dbReference type="EMBL" id="GGEC01081112">
    <property type="protein sequence ID" value="MBX61596.1"/>
    <property type="molecule type" value="Transcribed_RNA"/>
</dbReference>
<dbReference type="InterPro" id="IPR053281">
    <property type="entry name" value="Double_zinc_ribbon"/>
</dbReference>
<name>A0A2P2Q3M4_RHIMU</name>